<evidence type="ECO:0000313" key="1">
    <source>
        <dbReference type="EMBL" id="HDP14776.1"/>
    </source>
</evidence>
<dbReference type="Pfam" id="PF04250">
    <property type="entry name" value="DUF429"/>
    <property type="match status" value="1"/>
</dbReference>
<organism evidence="1">
    <name type="scientific">Thermofilum adornatum</name>
    <dbReference type="NCBI Taxonomy" id="1365176"/>
    <lineage>
        <taxon>Archaea</taxon>
        <taxon>Thermoproteota</taxon>
        <taxon>Thermoprotei</taxon>
        <taxon>Thermofilales</taxon>
        <taxon>Thermofilaceae</taxon>
        <taxon>Thermofilum</taxon>
    </lineage>
</organism>
<proteinExistence type="predicted"/>
<dbReference type="AlphaFoldDB" id="A0A7C1CEB2"/>
<gene>
    <name evidence="1" type="ORF">ENN26_03225</name>
</gene>
<sequence>MLTNSPFMKTFFGVDLSASPKKKSAYAVLYEDLTCVTGFFKHDDELVEKVEEYSPEAVGIDAPLSFPQKGYYRLCEKALRRLGIRAFSPLFEGMRSLTLRAIQLRSELEKRGYEVIEIYPGGTQDMLGLPRKNKSREKLYLGLRRLGLRLPESRDGDLLDAVTAALTVFAYKKEEYILVSSSDGCRLVLASPSLREALLQIKG</sequence>
<dbReference type="InterPro" id="IPR007362">
    <property type="entry name" value="DUF429"/>
</dbReference>
<dbReference type="EMBL" id="DSAY01000061">
    <property type="protein sequence ID" value="HDP14776.1"/>
    <property type="molecule type" value="Genomic_DNA"/>
</dbReference>
<comment type="caution">
    <text evidence="1">The sequence shown here is derived from an EMBL/GenBank/DDBJ whole genome shotgun (WGS) entry which is preliminary data.</text>
</comment>
<accession>A0A7C1CEB2</accession>
<dbReference type="CDD" id="cd02065">
    <property type="entry name" value="B12-binding_like"/>
    <property type="match status" value="1"/>
</dbReference>
<name>A0A7C1CEB2_9CREN</name>
<reference evidence="1" key="1">
    <citation type="journal article" date="2020" name="mSystems">
        <title>Genome- and Community-Level Interaction Insights into Carbon Utilization and Element Cycling Functions of Hydrothermarchaeota in Hydrothermal Sediment.</title>
        <authorList>
            <person name="Zhou Z."/>
            <person name="Liu Y."/>
            <person name="Xu W."/>
            <person name="Pan J."/>
            <person name="Luo Z.H."/>
            <person name="Li M."/>
        </authorList>
    </citation>
    <scope>NUCLEOTIDE SEQUENCE [LARGE SCALE GENOMIC DNA]</scope>
    <source>
        <strain evidence="1">SpSt-116</strain>
    </source>
</reference>
<protein>
    <submittedName>
        <fullName evidence="1">DUF429 domain-containing protein</fullName>
    </submittedName>
</protein>